<accession>A0ABV0BDT6</accession>
<feature type="transmembrane region" description="Helical" evidence="1">
    <location>
        <begin position="16"/>
        <end position="39"/>
    </location>
</feature>
<reference evidence="2 3" key="1">
    <citation type="submission" date="2024-05" db="EMBL/GenBank/DDBJ databases">
        <title>Sphingomonas sp. HF-S3 16S ribosomal RNA gene Genome sequencing and assembly.</title>
        <authorList>
            <person name="Lee H."/>
        </authorList>
    </citation>
    <scope>NUCLEOTIDE SEQUENCE [LARGE SCALE GENOMIC DNA]</scope>
    <source>
        <strain evidence="2 3">HF-S3</strain>
    </source>
</reference>
<proteinExistence type="predicted"/>
<comment type="caution">
    <text evidence="2">The sequence shown here is derived from an EMBL/GenBank/DDBJ whole genome shotgun (WGS) entry which is preliminary data.</text>
</comment>
<evidence type="ECO:0000256" key="1">
    <source>
        <dbReference type="SAM" id="Phobius"/>
    </source>
</evidence>
<gene>
    <name evidence="2" type="ORF">TPR58_21225</name>
</gene>
<keyword evidence="1" id="KW-0472">Membrane</keyword>
<keyword evidence="1" id="KW-1133">Transmembrane helix</keyword>
<evidence type="ECO:0000313" key="2">
    <source>
        <dbReference type="EMBL" id="MEN3749709.1"/>
    </source>
</evidence>
<dbReference type="EMBL" id="JBDIZK010000016">
    <property type="protein sequence ID" value="MEN3749709.1"/>
    <property type="molecule type" value="Genomic_DNA"/>
</dbReference>
<organism evidence="2 3">
    <name type="scientific">Sphingomonas rustica</name>
    <dbReference type="NCBI Taxonomy" id="3103142"/>
    <lineage>
        <taxon>Bacteria</taxon>
        <taxon>Pseudomonadati</taxon>
        <taxon>Pseudomonadota</taxon>
        <taxon>Alphaproteobacteria</taxon>
        <taxon>Sphingomonadales</taxon>
        <taxon>Sphingomonadaceae</taxon>
        <taxon>Sphingomonas</taxon>
    </lineage>
</organism>
<keyword evidence="3" id="KW-1185">Reference proteome</keyword>
<sequence length="42" mass="4542">MNIDDVREEKQKRPPWWFITAVWSGIAGSAAALAAILGATAE</sequence>
<keyword evidence="1" id="KW-0812">Transmembrane</keyword>
<evidence type="ECO:0000313" key="3">
    <source>
        <dbReference type="Proteomes" id="UP001427805"/>
    </source>
</evidence>
<protein>
    <submittedName>
        <fullName evidence="2">Uncharacterized protein</fullName>
    </submittedName>
</protein>
<dbReference type="RefSeq" id="WP_346248755.1">
    <property type="nucleotide sequence ID" value="NZ_JBDIZK010000016.1"/>
</dbReference>
<dbReference type="Proteomes" id="UP001427805">
    <property type="component" value="Unassembled WGS sequence"/>
</dbReference>
<name>A0ABV0BDT6_9SPHN</name>